<protein>
    <submittedName>
        <fullName evidence="2">Uncharacterized protein</fullName>
    </submittedName>
</protein>
<organism evidence="2 3">
    <name type="scientific">Fusarium euwallaceae</name>
    <dbReference type="NCBI Taxonomy" id="1147111"/>
    <lineage>
        <taxon>Eukaryota</taxon>
        <taxon>Fungi</taxon>
        <taxon>Dikarya</taxon>
        <taxon>Ascomycota</taxon>
        <taxon>Pezizomycotina</taxon>
        <taxon>Sordariomycetes</taxon>
        <taxon>Hypocreomycetidae</taxon>
        <taxon>Hypocreales</taxon>
        <taxon>Nectriaceae</taxon>
        <taxon>Fusarium</taxon>
        <taxon>Fusarium solani species complex</taxon>
    </lineage>
</organism>
<evidence type="ECO:0000313" key="2">
    <source>
        <dbReference type="EMBL" id="RTE68649.1"/>
    </source>
</evidence>
<sequence>MFFSTGSCMELAAPGHTVQPPSGHEEPRISPPSDDWDTDPKTTEELWMTVAAIAMSSRGPASRTAGSRPGRATSKTGSDAGKRSTSASTRSLFDLSGSQITPESTVTNATRSISPRNAKFAKLVLEPRGILINDTNSIVPNAFSHFGTREPENDEAIDYKRIPGLSGVNIWIYAR</sequence>
<dbReference type="EMBL" id="MIKF01000756">
    <property type="protein sequence ID" value="RTE68649.1"/>
    <property type="molecule type" value="Genomic_DNA"/>
</dbReference>
<name>A0A430KYV9_9HYPO</name>
<gene>
    <name evidence="2" type="ORF">BHE90_016975</name>
</gene>
<keyword evidence="3" id="KW-1185">Reference proteome</keyword>
<evidence type="ECO:0000313" key="3">
    <source>
        <dbReference type="Proteomes" id="UP000287124"/>
    </source>
</evidence>
<dbReference type="AlphaFoldDB" id="A0A430KYV9"/>
<comment type="caution">
    <text evidence="2">The sequence shown here is derived from an EMBL/GenBank/DDBJ whole genome shotgun (WGS) entry which is preliminary data.</text>
</comment>
<proteinExistence type="predicted"/>
<feature type="region of interest" description="Disordered" evidence="1">
    <location>
        <begin position="1"/>
        <end position="98"/>
    </location>
</feature>
<reference evidence="2 3" key="1">
    <citation type="submission" date="2017-06" db="EMBL/GenBank/DDBJ databases">
        <title>Comparative genomic analysis of Ambrosia Fusariam Clade fungi.</title>
        <authorList>
            <person name="Stajich J.E."/>
            <person name="Carrillo J."/>
            <person name="Kijimoto T."/>
            <person name="Eskalen A."/>
            <person name="O'Donnell K."/>
            <person name="Kasson M."/>
        </authorList>
    </citation>
    <scope>NUCLEOTIDE SEQUENCE [LARGE SCALE GENOMIC DNA]</scope>
    <source>
        <strain evidence="2 3">UCR1854</strain>
    </source>
</reference>
<evidence type="ECO:0000256" key="1">
    <source>
        <dbReference type="SAM" id="MobiDB-lite"/>
    </source>
</evidence>
<dbReference type="Proteomes" id="UP000287124">
    <property type="component" value="Unassembled WGS sequence"/>
</dbReference>
<accession>A0A430KYV9</accession>
<feature type="compositionally biased region" description="Polar residues" evidence="1">
    <location>
        <begin position="73"/>
        <end position="98"/>
    </location>
</feature>